<protein>
    <submittedName>
        <fullName evidence="1">Uncharacterized protein</fullName>
    </submittedName>
</protein>
<dbReference type="EMBL" id="CADCXU010035394">
    <property type="protein sequence ID" value="CAB0020526.1"/>
    <property type="molecule type" value="Genomic_DNA"/>
</dbReference>
<sequence>CNSPRDCRRSKVHSVVDFGAREHSRKALMVMDFALARPMRNVWTFGAYLIAAQGSPSTHFQL</sequence>
<evidence type="ECO:0000313" key="2">
    <source>
        <dbReference type="Proteomes" id="UP000479000"/>
    </source>
</evidence>
<proteinExistence type="predicted"/>
<gene>
    <name evidence="1" type="ORF">NTEN_LOCUS24099</name>
</gene>
<name>A0A6H5HR25_9HEMI</name>
<accession>A0A6H5HR25</accession>
<evidence type="ECO:0000313" key="1">
    <source>
        <dbReference type="EMBL" id="CAB0020526.1"/>
    </source>
</evidence>
<organism evidence="1 2">
    <name type="scientific">Nesidiocoris tenuis</name>
    <dbReference type="NCBI Taxonomy" id="355587"/>
    <lineage>
        <taxon>Eukaryota</taxon>
        <taxon>Metazoa</taxon>
        <taxon>Ecdysozoa</taxon>
        <taxon>Arthropoda</taxon>
        <taxon>Hexapoda</taxon>
        <taxon>Insecta</taxon>
        <taxon>Pterygota</taxon>
        <taxon>Neoptera</taxon>
        <taxon>Paraneoptera</taxon>
        <taxon>Hemiptera</taxon>
        <taxon>Heteroptera</taxon>
        <taxon>Panheteroptera</taxon>
        <taxon>Cimicomorpha</taxon>
        <taxon>Miridae</taxon>
        <taxon>Dicyphina</taxon>
        <taxon>Nesidiocoris</taxon>
    </lineage>
</organism>
<dbReference type="AlphaFoldDB" id="A0A6H5HR25"/>
<dbReference type="Proteomes" id="UP000479000">
    <property type="component" value="Unassembled WGS sequence"/>
</dbReference>
<keyword evidence="2" id="KW-1185">Reference proteome</keyword>
<reference evidence="1 2" key="1">
    <citation type="submission" date="2020-02" db="EMBL/GenBank/DDBJ databases">
        <authorList>
            <person name="Ferguson B K."/>
        </authorList>
    </citation>
    <scope>NUCLEOTIDE SEQUENCE [LARGE SCALE GENOMIC DNA]</scope>
</reference>
<feature type="non-terminal residue" evidence="1">
    <location>
        <position position="1"/>
    </location>
</feature>